<dbReference type="EMBL" id="BGPR01012147">
    <property type="protein sequence ID" value="GBN54773.1"/>
    <property type="molecule type" value="Genomic_DNA"/>
</dbReference>
<sequence>MRIVSPAEFYESPATAEDSEIILNQKLHNTLELKARIKKLLADYLDLPESANLEESLDIIYTMEEEIDDLQVKFKILISTHCLKKSYCNCELLKYKKFDIFLKSVRPYGLKH</sequence>
<evidence type="ECO:0000313" key="1">
    <source>
        <dbReference type="EMBL" id="GBN54773.1"/>
    </source>
</evidence>
<gene>
    <name evidence="1" type="ORF">AVEN_208874_1</name>
</gene>
<dbReference type="OrthoDB" id="6467903at2759"/>
<protein>
    <submittedName>
        <fullName evidence="1">Uncharacterized protein</fullName>
    </submittedName>
</protein>
<evidence type="ECO:0000313" key="2">
    <source>
        <dbReference type="Proteomes" id="UP000499080"/>
    </source>
</evidence>
<dbReference type="AlphaFoldDB" id="A0A4Y2PV77"/>
<comment type="caution">
    <text evidence="1">The sequence shown here is derived from an EMBL/GenBank/DDBJ whole genome shotgun (WGS) entry which is preliminary data.</text>
</comment>
<keyword evidence="2" id="KW-1185">Reference proteome</keyword>
<organism evidence="1 2">
    <name type="scientific">Araneus ventricosus</name>
    <name type="common">Orbweaver spider</name>
    <name type="synonym">Epeira ventricosa</name>
    <dbReference type="NCBI Taxonomy" id="182803"/>
    <lineage>
        <taxon>Eukaryota</taxon>
        <taxon>Metazoa</taxon>
        <taxon>Ecdysozoa</taxon>
        <taxon>Arthropoda</taxon>
        <taxon>Chelicerata</taxon>
        <taxon>Arachnida</taxon>
        <taxon>Araneae</taxon>
        <taxon>Araneomorphae</taxon>
        <taxon>Entelegynae</taxon>
        <taxon>Araneoidea</taxon>
        <taxon>Araneidae</taxon>
        <taxon>Araneus</taxon>
    </lineage>
</organism>
<proteinExistence type="predicted"/>
<reference evidence="1 2" key="1">
    <citation type="journal article" date="2019" name="Sci. Rep.">
        <title>Orb-weaving spider Araneus ventricosus genome elucidates the spidroin gene catalogue.</title>
        <authorList>
            <person name="Kono N."/>
            <person name="Nakamura H."/>
            <person name="Ohtoshi R."/>
            <person name="Moran D.A.P."/>
            <person name="Shinohara A."/>
            <person name="Yoshida Y."/>
            <person name="Fujiwara M."/>
            <person name="Mori M."/>
            <person name="Tomita M."/>
            <person name="Arakawa K."/>
        </authorList>
    </citation>
    <scope>NUCLEOTIDE SEQUENCE [LARGE SCALE GENOMIC DNA]</scope>
</reference>
<accession>A0A4Y2PV77</accession>
<dbReference type="Proteomes" id="UP000499080">
    <property type="component" value="Unassembled WGS sequence"/>
</dbReference>
<name>A0A4Y2PV77_ARAVE</name>